<keyword evidence="3" id="KW-1185">Reference proteome</keyword>
<reference evidence="2 3" key="1">
    <citation type="submission" date="2018-11" db="EMBL/GenBank/DDBJ databases">
        <authorList>
            <consortium name="Pathogen Informatics"/>
        </authorList>
    </citation>
    <scope>NUCLEOTIDE SEQUENCE [LARGE SCALE GENOMIC DNA]</scope>
</reference>
<feature type="domain" description="F-box" evidence="1">
    <location>
        <begin position="5"/>
        <end position="58"/>
    </location>
</feature>
<protein>
    <recommendedName>
        <fullName evidence="1">F-box domain-containing protein</fullName>
    </recommendedName>
</protein>
<dbReference type="InterPro" id="IPR001810">
    <property type="entry name" value="F-box_dom"/>
</dbReference>
<dbReference type="OrthoDB" id="5860330at2759"/>
<dbReference type="EMBL" id="UYYB01120659">
    <property type="protein sequence ID" value="VDM83025.1"/>
    <property type="molecule type" value="Genomic_DNA"/>
</dbReference>
<proteinExistence type="predicted"/>
<dbReference type="Pfam" id="PF12937">
    <property type="entry name" value="F-box-like"/>
    <property type="match status" value="1"/>
</dbReference>
<dbReference type="SUPFAM" id="SSF81383">
    <property type="entry name" value="F-box domain"/>
    <property type="match status" value="1"/>
</dbReference>
<accession>A0A3P7LK88</accession>
<sequence length="114" mass="13662">MRAPRRIIPNLPDIALRRMFLYLDYRELCKAECVCKRWQNIIMLLMRRNIHEITFEQFGATELSVRQVVPLRRLTVTCPAKELDFEAGVLRRYVRLHCTYRLLTKSNHLKNFGL</sequence>
<dbReference type="PROSITE" id="PS50181">
    <property type="entry name" value="FBOX"/>
    <property type="match status" value="1"/>
</dbReference>
<evidence type="ECO:0000259" key="1">
    <source>
        <dbReference type="PROSITE" id="PS50181"/>
    </source>
</evidence>
<name>A0A3P7LK88_STRVU</name>
<dbReference type="Gene3D" id="1.20.1280.50">
    <property type="match status" value="1"/>
</dbReference>
<dbReference type="AlphaFoldDB" id="A0A3P7LK88"/>
<dbReference type="InterPro" id="IPR036047">
    <property type="entry name" value="F-box-like_dom_sf"/>
</dbReference>
<gene>
    <name evidence="2" type="ORF">SVUK_LOCUS18023</name>
</gene>
<organism evidence="2 3">
    <name type="scientific">Strongylus vulgaris</name>
    <name type="common">Blood worm</name>
    <dbReference type="NCBI Taxonomy" id="40348"/>
    <lineage>
        <taxon>Eukaryota</taxon>
        <taxon>Metazoa</taxon>
        <taxon>Ecdysozoa</taxon>
        <taxon>Nematoda</taxon>
        <taxon>Chromadorea</taxon>
        <taxon>Rhabditida</taxon>
        <taxon>Rhabditina</taxon>
        <taxon>Rhabditomorpha</taxon>
        <taxon>Strongyloidea</taxon>
        <taxon>Strongylidae</taxon>
        <taxon>Strongylus</taxon>
    </lineage>
</organism>
<evidence type="ECO:0000313" key="3">
    <source>
        <dbReference type="Proteomes" id="UP000270094"/>
    </source>
</evidence>
<evidence type="ECO:0000313" key="2">
    <source>
        <dbReference type="EMBL" id="VDM83025.1"/>
    </source>
</evidence>
<dbReference type="Proteomes" id="UP000270094">
    <property type="component" value="Unassembled WGS sequence"/>
</dbReference>